<dbReference type="InterPro" id="IPR015424">
    <property type="entry name" value="PyrdxlP-dep_Trfase"/>
</dbReference>
<keyword evidence="7" id="KW-0032">Aminotransferase</keyword>
<dbReference type="STRING" id="1122156.SAMN02745117_00278"/>
<evidence type="ECO:0000256" key="4">
    <source>
        <dbReference type="ARBA" id="ARBA00023125"/>
    </source>
</evidence>
<organism evidence="7 8">
    <name type="scientific">Lampropedia hyalina DSM 16112</name>
    <dbReference type="NCBI Taxonomy" id="1122156"/>
    <lineage>
        <taxon>Bacteria</taxon>
        <taxon>Pseudomonadati</taxon>
        <taxon>Pseudomonadota</taxon>
        <taxon>Betaproteobacteria</taxon>
        <taxon>Burkholderiales</taxon>
        <taxon>Comamonadaceae</taxon>
        <taxon>Lampropedia</taxon>
    </lineage>
</organism>
<keyword evidence="3" id="KW-0805">Transcription regulation</keyword>
<dbReference type="CDD" id="cd07377">
    <property type="entry name" value="WHTH_GntR"/>
    <property type="match status" value="1"/>
</dbReference>
<keyword evidence="2" id="KW-0663">Pyridoxal phosphate</keyword>
<reference evidence="7 8" key="1">
    <citation type="submission" date="2016-11" db="EMBL/GenBank/DDBJ databases">
        <authorList>
            <person name="Jaros S."/>
            <person name="Januszkiewicz K."/>
            <person name="Wedrychowicz H."/>
        </authorList>
    </citation>
    <scope>NUCLEOTIDE SEQUENCE [LARGE SCALE GENOMIC DNA]</scope>
    <source>
        <strain evidence="7 8">DSM 16112</strain>
    </source>
</reference>
<dbReference type="Gene3D" id="3.40.640.10">
    <property type="entry name" value="Type I PLP-dependent aspartate aminotransferase-like (Major domain)"/>
    <property type="match status" value="1"/>
</dbReference>
<comment type="similarity">
    <text evidence="1">In the C-terminal section; belongs to the class-I pyridoxal-phosphate-dependent aminotransferase family.</text>
</comment>
<evidence type="ECO:0000256" key="3">
    <source>
        <dbReference type="ARBA" id="ARBA00023015"/>
    </source>
</evidence>
<keyword evidence="5" id="KW-0804">Transcription</keyword>
<feature type="domain" description="HTH gntR-type" evidence="6">
    <location>
        <begin position="10"/>
        <end position="78"/>
    </location>
</feature>
<dbReference type="SUPFAM" id="SSF53383">
    <property type="entry name" value="PLP-dependent transferases"/>
    <property type="match status" value="1"/>
</dbReference>
<dbReference type="GO" id="GO:0003677">
    <property type="term" value="F:DNA binding"/>
    <property type="evidence" value="ECO:0007669"/>
    <property type="project" value="UniProtKB-KW"/>
</dbReference>
<dbReference type="CDD" id="cd00609">
    <property type="entry name" value="AAT_like"/>
    <property type="match status" value="1"/>
</dbReference>
<protein>
    <submittedName>
        <fullName evidence="7">DNA-binding transcriptional regulator, MocR family, contains an aminotransferase domain</fullName>
    </submittedName>
</protein>
<dbReference type="InterPro" id="IPR036390">
    <property type="entry name" value="WH_DNA-bd_sf"/>
</dbReference>
<sequence length="490" mass="54713">MITLKPESPTPLISQIIDGVRELVASHALKPGAKVPSIRAFAARHSVSVFTVVEAYDRLVAQGVLVSRANQGFFVCRRDEDGPIAQPVAVASSGIGATRRPSFNDVWYLQQIFENRTLPMKPGCGWLPNDWLFEDAVRRSFRQVAAEGLRLGGYGDPMGHLPLRTHIAHSLEHKQQILVRPAQVLFSHGSSQALDWAVRSLVKPGDTVLVDNPGYPNLMNILRFQGARLLGVPRTPSGYDLEELQRLLHQHRPRVFFTQPRLQSPSGSRASLSQLHRLLQMANQYDLTLVENDLYADMDDENQPSLASLDQLQRVVYVGSFSKTISPNLRVGFMLANPDWMARLAHLKMLSGLTSSEVAEKLVYNVVTDGRWRKHLKSLRDRLKAGHEEVSLRLHSHGFEPFYEPNEGMYIWARHPAVADSAELASAATAEGIMFGPGQLFLVDGAPTGWLRFNVAYSQDRAIWDWLERYLHHPGARNQTGAPGLAASRH</sequence>
<accession>A0A1M4TC48</accession>
<proteinExistence type="inferred from homology"/>
<dbReference type="OrthoDB" id="9804020at2"/>
<dbReference type="SMART" id="SM00345">
    <property type="entry name" value="HTH_GNTR"/>
    <property type="match status" value="1"/>
</dbReference>
<evidence type="ECO:0000256" key="1">
    <source>
        <dbReference type="ARBA" id="ARBA00005384"/>
    </source>
</evidence>
<dbReference type="AlphaFoldDB" id="A0A1M4TC48"/>
<dbReference type="InterPro" id="IPR015421">
    <property type="entry name" value="PyrdxlP-dep_Trfase_major"/>
</dbReference>
<dbReference type="Pfam" id="PF00392">
    <property type="entry name" value="GntR"/>
    <property type="match status" value="1"/>
</dbReference>
<dbReference type="InterPro" id="IPR000524">
    <property type="entry name" value="Tscrpt_reg_HTH_GntR"/>
</dbReference>
<dbReference type="GO" id="GO:0030170">
    <property type="term" value="F:pyridoxal phosphate binding"/>
    <property type="evidence" value="ECO:0007669"/>
    <property type="project" value="InterPro"/>
</dbReference>
<dbReference type="GO" id="GO:0008483">
    <property type="term" value="F:transaminase activity"/>
    <property type="evidence" value="ECO:0007669"/>
    <property type="project" value="UniProtKB-KW"/>
</dbReference>
<dbReference type="PANTHER" id="PTHR46577">
    <property type="entry name" value="HTH-TYPE TRANSCRIPTIONAL REGULATORY PROTEIN GABR"/>
    <property type="match status" value="1"/>
</dbReference>
<dbReference type="Proteomes" id="UP000184327">
    <property type="component" value="Unassembled WGS sequence"/>
</dbReference>
<keyword evidence="8" id="KW-1185">Reference proteome</keyword>
<dbReference type="GO" id="GO:0003700">
    <property type="term" value="F:DNA-binding transcription factor activity"/>
    <property type="evidence" value="ECO:0007669"/>
    <property type="project" value="InterPro"/>
</dbReference>
<dbReference type="InterPro" id="IPR004839">
    <property type="entry name" value="Aminotransferase_I/II_large"/>
</dbReference>
<evidence type="ECO:0000259" key="6">
    <source>
        <dbReference type="PROSITE" id="PS50949"/>
    </source>
</evidence>
<gene>
    <name evidence="7" type="ORF">SAMN02745117_00278</name>
</gene>
<keyword evidence="4 7" id="KW-0238">DNA-binding</keyword>
<dbReference type="PROSITE" id="PS50949">
    <property type="entry name" value="HTH_GNTR"/>
    <property type="match status" value="1"/>
</dbReference>
<evidence type="ECO:0000313" key="7">
    <source>
        <dbReference type="EMBL" id="SHE41964.1"/>
    </source>
</evidence>
<evidence type="ECO:0000256" key="5">
    <source>
        <dbReference type="ARBA" id="ARBA00023163"/>
    </source>
</evidence>
<evidence type="ECO:0000313" key="8">
    <source>
        <dbReference type="Proteomes" id="UP000184327"/>
    </source>
</evidence>
<keyword evidence="7" id="KW-0808">Transferase</keyword>
<name>A0A1M4TC48_9BURK</name>
<dbReference type="EMBL" id="FQUZ01000002">
    <property type="protein sequence ID" value="SHE41964.1"/>
    <property type="molecule type" value="Genomic_DNA"/>
</dbReference>
<dbReference type="SUPFAM" id="SSF46785">
    <property type="entry name" value="Winged helix' DNA-binding domain"/>
    <property type="match status" value="1"/>
</dbReference>
<dbReference type="InterPro" id="IPR051446">
    <property type="entry name" value="HTH_trans_reg/aminotransferase"/>
</dbReference>
<dbReference type="InterPro" id="IPR036388">
    <property type="entry name" value="WH-like_DNA-bd_sf"/>
</dbReference>
<dbReference type="RefSeq" id="WP_073353767.1">
    <property type="nucleotide sequence ID" value="NZ_FQUZ01000002.1"/>
</dbReference>
<dbReference type="Pfam" id="PF00155">
    <property type="entry name" value="Aminotran_1_2"/>
    <property type="match status" value="1"/>
</dbReference>
<dbReference type="PANTHER" id="PTHR46577:SF2">
    <property type="entry name" value="TRANSCRIPTIONAL REGULATORY PROTEIN"/>
    <property type="match status" value="1"/>
</dbReference>
<dbReference type="Gene3D" id="1.10.10.10">
    <property type="entry name" value="Winged helix-like DNA-binding domain superfamily/Winged helix DNA-binding domain"/>
    <property type="match status" value="1"/>
</dbReference>
<evidence type="ECO:0000256" key="2">
    <source>
        <dbReference type="ARBA" id="ARBA00022898"/>
    </source>
</evidence>